<dbReference type="Pfam" id="PF07927">
    <property type="entry name" value="HicA_toxin"/>
    <property type="match status" value="1"/>
</dbReference>
<dbReference type="PANTHER" id="PTHR40788">
    <property type="entry name" value="CLR5 DOMAIN-CONTAINING PROTEIN-RELATED"/>
    <property type="match status" value="1"/>
</dbReference>
<feature type="compositionally biased region" description="Acidic residues" evidence="5">
    <location>
        <begin position="467"/>
        <end position="495"/>
    </location>
</feature>
<evidence type="ECO:0000256" key="3">
    <source>
        <dbReference type="ARBA" id="ARBA00022833"/>
    </source>
</evidence>
<dbReference type="GO" id="GO:0003729">
    <property type="term" value="F:mRNA binding"/>
    <property type="evidence" value="ECO:0007669"/>
    <property type="project" value="InterPro"/>
</dbReference>
<reference evidence="7" key="1">
    <citation type="submission" date="2020-05" db="EMBL/GenBank/DDBJ databases">
        <title>Evolutionary and genomic comparisons of hybrid uninucleate and nonhybrid Rhizoctonia fungi.</title>
        <authorList>
            <person name="Li C."/>
            <person name="Chen X."/>
        </authorList>
    </citation>
    <scope>NUCLEOTIDE SEQUENCE</scope>
    <source>
        <strain evidence="7">AG-1 IA</strain>
    </source>
</reference>
<organism evidence="7 8">
    <name type="scientific">Rhizoctonia solani</name>
    <dbReference type="NCBI Taxonomy" id="456999"/>
    <lineage>
        <taxon>Eukaryota</taxon>
        <taxon>Fungi</taxon>
        <taxon>Dikarya</taxon>
        <taxon>Basidiomycota</taxon>
        <taxon>Agaricomycotina</taxon>
        <taxon>Agaricomycetes</taxon>
        <taxon>Cantharellales</taxon>
        <taxon>Ceratobasidiaceae</taxon>
        <taxon>Rhizoctonia</taxon>
    </lineage>
</organism>
<accession>A0A8H8SZQ0</accession>
<feature type="domain" description="RanBP2-type" evidence="6">
    <location>
        <begin position="1564"/>
        <end position="1595"/>
    </location>
</feature>
<dbReference type="PROSITE" id="PS50199">
    <property type="entry name" value="ZF_RANBP2_2"/>
    <property type="match status" value="2"/>
</dbReference>
<evidence type="ECO:0000256" key="2">
    <source>
        <dbReference type="ARBA" id="ARBA00022771"/>
    </source>
</evidence>
<dbReference type="PANTHER" id="PTHR40788:SF1">
    <property type="entry name" value="IPA PROTEIN"/>
    <property type="match status" value="1"/>
</dbReference>
<feature type="compositionally biased region" description="Basic and acidic residues" evidence="5">
    <location>
        <begin position="823"/>
        <end position="843"/>
    </location>
</feature>
<feature type="compositionally biased region" description="Basic residues" evidence="5">
    <location>
        <begin position="561"/>
        <end position="572"/>
    </location>
</feature>
<dbReference type="Proteomes" id="UP000650533">
    <property type="component" value="Chromosome 11"/>
</dbReference>
<dbReference type="InterPro" id="IPR036443">
    <property type="entry name" value="Znf_RanBP2_sf"/>
</dbReference>
<feature type="region of interest" description="Disordered" evidence="5">
    <location>
        <begin position="821"/>
        <end position="843"/>
    </location>
</feature>
<feature type="region of interest" description="Disordered" evidence="5">
    <location>
        <begin position="1616"/>
        <end position="1642"/>
    </location>
</feature>
<dbReference type="EMBL" id="CP059668">
    <property type="protein sequence ID" value="QRW23849.1"/>
    <property type="molecule type" value="Genomic_DNA"/>
</dbReference>
<feature type="compositionally biased region" description="Low complexity" evidence="5">
    <location>
        <begin position="689"/>
        <end position="725"/>
    </location>
</feature>
<feature type="compositionally biased region" description="Polar residues" evidence="5">
    <location>
        <begin position="726"/>
        <end position="740"/>
    </location>
</feature>
<feature type="compositionally biased region" description="Acidic residues" evidence="5">
    <location>
        <begin position="668"/>
        <end position="677"/>
    </location>
</feature>
<feature type="compositionally biased region" description="Basic residues" evidence="5">
    <location>
        <begin position="651"/>
        <end position="662"/>
    </location>
</feature>
<evidence type="ECO:0000256" key="5">
    <source>
        <dbReference type="SAM" id="MobiDB-lite"/>
    </source>
</evidence>
<proteinExistence type="predicted"/>
<evidence type="ECO:0000256" key="4">
    <source>
        <dbReference type="PROSITE-ProRule" id="PRU00322"/>
    </source>
</evidence>
<gene>
    <name evidence="7" type="ORF">RhiXN_10173</name>
</gene>
<feature type="region of interest" description="Disordered" evidence="5">
    <location>
        <begin position="611"/>
        <end position="759"/>
    </location>
</feature>
<feature type="region of interest" description="Disordered" evidence="5">
    <location>
        <begin position="1125"/>
        <end position="1166"/>
    </location>
</feature>
<protein>
    <submittedName>
        <fullName evidence="7">YcfA-like protein</fullName>
    </submittedName>
</protein>
<dbReference type="PROSITE" id="PS01358">
    <property type="entry name" value="ZF_RANBP2_1"/>
    <property type="match status" value="2"/>
</dbReference>
<evidence type="ECO:0000259" key="6">
    <source>
        <dbReference type="PROSITE" id="PS50199"/>
    </source>
</evidence>
<feature type="compositionally biased region" description="Basic and acidic residues" evidence="5">
    <location>
        <begin position="501"/>
        <end position="528"/>
    </location>
</feature>
<keyword evidence="3" id="KW-0862">Zinc</keyword>
<dbReference type="GeneID" id="67032452"/>
<feature type="domain" description="RanBP2-type" evidence="6">
    <location>
        <begin position="1709"/>
        <end position="1732"/>
    </location>
</feature>
<dbReference type="KEGG" id="rsx:RhiXN_10173"/>
<dbReference type="Pfam" id="PF00641">
    <property type="entry name" value="Zn_ribbon_RanBP"/>
    <property type="match status" value="1"/>
</dbReference>
<dbReference type="RefSeq" id="XP_043184086.1">
    <property type="nucleotide sequence ID" value="XM_043329989.1"/>
</dbReference>
<dbReference type="GO" id="GO:0008270">
    <property type="term" value="F:zinc ion binding"/>
    <property type="evidence" value="ECO:0007669"/>
    <property type="project" value="UniProtKB-KW"/>
</dbReference>
<feature type="region of interest" description="Disordered" evidence="5">
    <location>
        <begin position="1664"/>
        <end position="1683"/>
    </location>
</feature>
<feature type="compositionally biased region" description="Polar residues" evidence="5">
    <location>
        <begin position="1664"/>
        <end position="1674"/>
    </location>
</feature>
<evidence type="ECO:0000313" key="7">
    <source>
        <dbReference type="EMBL" id="QRW23849.1"/>
    </source>
</evidence>
<keyword evidence="2 4" id="KW-0863">Zinc-finger</keyword>
<sequence length="1926" mass="210503">MPTVVSSRTLVPIGRRIRNAPEDSDASKAIVLRRKQQNDTEDLSKALIIRPSHDAKDDRQALVLYRKKGAQEMLRELVAWHKSSALLPPFKLDDLLRIADSQFMACLSELQNLQDPLYFFDDITETIEHTREYVLFTEHGGSDPTQNPQFVTSAIAYRIHNAYFKTAAWKYVRDHAKLLKDLELDDSNIFAQIKANPALSTAYLELHGMLKLIEASGQKELGLLAAATKHYMRHVKESSNGLVWDPEAGLKLHKSLVDTIIIEMVFPQARYELSILMLCLRDAIALGNYKTTDRFDQSVFDAIGDLSVTLQLLDMIEAPISNPEAKSWRAQQPTNMTDAFSATYRASMGAASHVAGIANLVEPLTKTKTPAVLEKIWETINQTYVARAGMDVDILWGLEDSMNPEPQWSAWALTSTKLGDDEAEKNRRALVRKTHPRDDLPGRKQRLLAIAAEPTQSDDIPPGLVSDTEDEDIQEWETEDDAYSEGEEVGEEEQSYWDQILKNHKEQERKREADKAKEKEKEKEKSPEGRMNPFKTLFRSLKGRFLTKDPAFKMNMATTQPKKKKKKTKKKPAGGAGGDDDMPGLIPTYPYRHTPADLPALIPLSVANERLKAKQSSAGGLRAEAKKPSVTVEELEDPDAGGAGGGGAGGGKKKKKKKKKTKKAGEQEQQEDEDDDEGRPSTPPPPPARSASASASKSPTKTKGAKSPKSPSGSLGGAAASLSSLYTPQPETAQSAQSYLKSEGIAPKSKTKSRPEESQLDKLGSFMSLSYMKSVRAKAIPAWEKILGVDDTKGQGGLEWNEFVKAMIELGFEYDESSAGSRVRFDPPDKKDKSYTVHKPHPDPWLHPKRVKDIARDLKKMYGFDEKMLADHVPPTYYALHDPGRTLAHARCRSCQDLRFWLQTCSPARSQPACASGNSTDSGQGFAKALTGVGDHKLTTGAGINIAPPIRITTHSSDVRLSPPPEARVATWSEIARRLTPPPLAASPVLSSAIAVAVVLPKANVVRTPTTSSSTATITTTRRSIPPTQLAIPAPTDNFPPLPLSPSPAVLNKDTKPGPTRKNSYATATIAAAVTATTTKARPAVNIVTTSAYVGSMGSVSESPVSYITPKSRGKVITLNIGGASPRVSSARPESPAVAPSQNGLPRASMHAKHRSTPTNMLSPPVIPGRNRSASVASVSSVATSIATSVITTSSRGPASSKTSVCHTPTNDDTEWERRLTELAQNMSAKERAGWEKILRCDPKDTSKMKWSAFNKALTALGFKAQARGGSETEYTPDPEYFGTKAQPISYHRPHPGADFTLGDLKAKSNSFRTQYPCAVRVLHEAWGLVDTRIAPPDATPPNQGRVIVRADAKRSVQDRQSTRFPYPEEEDRLFARKSRRITHMLAHGRNVHELFISSTSRVVRMYNLGLDAGKAITGLLNAHGVMLPVSAWSLHEQFGGAPPGQESSIWCVFRTHDDACRALRLDGLTSVSIASALEDDLQPFTKLRRFEMYDEHESSLNINFSSLLERKTSFERHPMLERTPPSTRPLLPFERPTPSSAQFDSAPGFMISTNPPSPRPAFKQGDWICLTPSCTAHNFGRNTTCIACGAPRPLDIGMSMPKPSTDYDRYFDHRASLPLSPPPPRRFDPLPSAGKQQPPRLPSILTPSGRAFARGGRIQNVSLSPRLPSSCSGRNEPLPQASQIRPPFAPGAHPPIMNTGNRGPVEHQPGDWYCGKCSYMNWRRRKVCQTCYPFADGNAERINMLAQMISVDALNHPEPTGLGGGLGLCLSPVSPPARNYSFPSKNTNPDSLVSSFGSMSLSPSFPTLPLNPPRASMLDRRASVDHAAGTTTSRSITSHMLRTRQSDASLRLSGAAFSMRTRASDAGLVSLGRADTTQGLGLARHRPSDEPDAGLTYGLGRRSSVANIWAADNTPPHGLWPDLRA</sequence>
<dbReference type="SMART" id="SM00547">
    <property type="entry name" value="ZnF_RBZ"/>
    <property type="match status" value="2"/>
</dbReference>
<evidence type="ECO:0000313" key="8">
    <source>
        <dbReference type="Proteomes" id="UP000650533"/>
    </source>
</evidence>
<feature type="region of interest" description="Disordered" evidence="5">
    <location>
        <begin position="451"/>
        <end position="596"/>
    </location>
</feature>
<dbReference type="InterPro" id="IPR001876">
    <property type="entry name" value="Znf_RanBP2"/>
</dbReference>
<dbReference type="Gene3D" id="4.10.1060.10">
    <property type="entry name" value="Zinc finger, RanBP2-type"/>
    <property type="match status" value="2"/>
</dbReference>
<dbReference type="InterPro" id="IPR012933">
    <property type="entry name" value="HicA_mRNA_interferase"/>
</dbReference>
<evidence type="ECO:0000256" key="1">
    <source>
        <dbReference type="ARBA" id="ARBA00022723"/>
    </source>
</evidence>
<dbReference type="SUPFAM" id="SSF90209">
    <property type="entry name" value="Ran binding protein zinc finger-like"/>
    <property type="match status" value="2"/>
</dbReference>
<name>A0A8H8SZQ0_9AGAM</name>
<feature type="compositionally biased region" description="Gly residues" evidence="5">
    <location>
        <begin position="641"/>
        <end position="650"/>
    </location>
</feature>
<keyword evidence="1" id="KW-0479">Metal-binding</keyword>